<dbReference type="SMART" id="SM00409">
    <property type="entry name" value="IG"/>
    <property type="match status" value="1"/>
</dbReference>
<evidence type="ECO:0000256" key="4">
    <source>
        <dbReference type="ARBA" id="ARBA00022859"/>
    </source>
</evidence>
<evidence type="ECO:0000256" key="6">
    <source>
        <dbReference type="ARBA" id="ARBA00023157"/>
    </source>
</evidence>
<keyword evidence="4" id="KW-0391">Immunity</keyword>
<dbReference type="Gene3D" id="2.60.40.10">
    <property type="entry name" value="Immunoglobulins"/>
    <property type="match status" value="1"/>
</dbReference>
<dbReference type="STRING" id="8030.ENSSSAP00000056634"/>
<dbReference type="InterPro" id="IPR052051">
    <property type="entry name" value="TCR_complex_component"/>
</dbReference>
<dbReference type="GO" id="GO:0005886">
    <property type="term" value="C:plasma membrane"/>
    <property type="evidence" value="ECO:0007669"/>
    <property type="project" value="UniProtKB-SubCell"/>
</dbReference>
<evidence type="ECO:0000256" key="10">
    <source>
        <dbReference type="SAM" id="SignalP"/>
    </source>
</evidence>
<dbReference type="InterPro" id="IPR007110">
    <property type="entry name" value="Ig-like_dom"/>
</dbReference>
<dbReference type="GO" id="GO:0002376">
    <property type="term" value="P:immune system process"/>
    <property type="evidence" value="ECO:0007669"/>
    <property type="project" value="UniProtKB-KW"/>
</dbReference>
<dbReference type="RefSeq" id="XP_014011471.2">
    <property type="nucleotide sequence ID" value="XM_014155996.2"/>
</dbReference>
<proteinExistence type="predicted"/>
<evidence type="ECO:0000256" key="5">
    <source>
        <dbReference type="ARBA" id="ARBA00023136"/>
    </source>
</evidence>
<evidence type="ECO:0000259" key="11">
    <source>
        <dbReference type="PROSITE" id="PS50835"/>
    </source>
</evidence>
<keyword evidence="9" id="KW-0812">Transmembrane</keyword>
<dbReference type="Pfam" id="PF07686">
    <property type="entry name" value="V-set"/>
    <property type="match status" value="1"/>
</dbReference>
<evidence type="ECO:0000256" key="8">
    <source>
        <dbReference type="SAM" id="MobiDB-lite"/>
    </source>
</evidence>
<dbReference type="PANTHER" id="PTHR19433:SF111">
    <property type="entry name" value="T CELL RECEPTOR ALPHA VARIABLE 4"/>
    <property type="match status" value="1"/>
</dbReference>
<dbReference type="AlphaFoldDB" id="A0A1S3N8R1"/>
<dbReference type="SUPFAM" id="SSF48726">
    <property type="entry name" value="Immunoglobulin"/>
    <property type="match status" value="1"/>
</dbReference>
<dbReference type="PANTHER" id="PTHR19433">
    <property type="entry name" value="T-CELL RECEPTOR ALPHA CHAIN V REGION-RELATED"/>
    <property type="match status" value="1"/>
</dbReference>
<feature type="chain" id="PRO_5045035774" description="Ig-like domain-containing protein" evidence="10">
    <location>
        <begin position="22"/>
        <end position="238"/>
    </location>
</feature>
<dbReference type="PaxDb" id="8030-ENSSSAP00000056634"/>
<dbReference type="Proteomes" id="UP001652741">
    <property type="component" value="Chromosome ssa18"/>
</dbReference>
<feature type="compositionally biased region" description="Polar residues" evidence="8">
    <location>
        <begin position="197"/>
        <end position="206"/>
    </location>
</feature>
<comment type="subcellular location">
    <subcellularLocation>
        <location evidence="1">Cell membrane</location>
    </subcellularLocation>
</comment>
<evidence type="ECO:0000313" key="12">
    <source>
        <dbReference type="Proteomes" id="UP001652741"/>
    </source>
</evidence>
<evidence type="ECO:0000256" key="3">
    <source>
        <dbReference type="ARBA" id="ARBA00022729"/>
    </source>
</evidence>
<evidence type="ECO:0000256" key="9">
    <source>
        <dbReference type="SAM" id="Phobius"/>
    </source>
</evidence>
<gene>
    <name evidence="13" type="primary">LOC106577679</name>
</gene>
<organism evidence="12 13">
    <name type="scientific">Salmo salar</name>
    <name type="common">Atlantic salmon</name>
    <dbReference type="NCBI Taxonomy" id="8030"/>
    <lineage>
        <taxon>Eukaryota</taxon>
        <taxon>Metazoa</taxon>
        <taxon>Chordata</taxon>
        <taxon>Craniata</taxon>
        <taxon>Vertebrata</taxon>
        <taxon>Euteleostomi</taxon>
        <taxon>Actinopterygii</taxon>
        <taxon>Neopterygii</taxon>
        <taxon>Teleostei</taxon>
        <taxon>Protacanthopterygii</taxon>
        <taxon>Salmoniformes</taxon>
        <taxon>Salmonidae</taxon>
        <taxon>Salmoninae</taxon>
        <taxon>Salmo</taxon>
    </lineage>
</organism>
<feature type="signal peptide" evidence="10">
    <location>
        <begin position="1"/>
        <end position="21"/>
    </location>
</feature>
<feature type="region of interest" description="Disordered" evidence="8">
    <location>
        <begin position="184"/>
        <end position="238"/>
    </location>
</feature>
<dbReference type="GO" id="GO:0009617">
    <property type="term" value="P:response to bacterium"/>
    <property type="evidence" value="ECO:0007669"/>
    <property type="project" value="TreeGrafter"/>
</dbReference>
<keyword evidence="9" id="KW-1133">Transmembrane helix</keyword>
<keyword evidence="2" id="KW-1003">Cell membrane</keyword>
<dbReference type="InterPro" id="IPR013783">
    <property type="entry name" value="Ig-like_fold"/>
</dbReference>
<keyword evidence="7" id="KW-0325">Glycoprotein</keyword>
<feature type="transmembrane region" description="Helical" evidence="9">
    <location>
        <begin position="153"/>
        <end position="176"/>
    </location>
</feature>
<dbReference type="PROSITE" id="PS50835">
    <property type="entry name" value="IG_LIKE"/>
    <property type="match status" value="1"/>
</dbReference>
<evidence type="ECO:0000256" key="2">
    <source>
        <dbReference type="ARBA" id="ARBA00022475"/>
    </source>
</evidence>
<keyword evidence="12" id="KW-1185">Reference proteome</keyword>
<keyword evidence="6" id="KW-1015">Disulfide bond</keyword>
<sequence>MERINVPILVLCSFYLTHVVSVSPPHLMVVHSGENVTLQCINVLKKTGHIGWFKQVNSSEPLCITSMWSSLPTVHHQNGFHGNHMKMLITNRTTFLRITEVDVADSGLYFCGMLDNYFIFTNATVLKVQGHKDYDKDPTGHYEKGEEDGTMKLFLLVVILGVLTAVLLIIILILVLKVRRDSNRLNTGPDSQRRPQNDQNQDTDTLNYAALNFTSKKKKRERRREKELDPHVVYAATR</sequence>
<name>A0A1S3N8R1_SALSA</name>
<evidence type="ECO:0000256" key="7">
    <source>
        <dbReference type="ARBA" id="ARBA00023180"/>
    </source>
</evidence>
<dbReference type="InterPro" id="IPR013106">
    <property type="entry name" value="Ig_V-set"/>
</dbReference>
<accession>A0A1S3N8R1</accession>
<dbReference type="KEGG" id="sasa:106577679"/>
<keyword evidence="5 9" id="KW-0472">Membrane</keyword>
<dbReference type="CDD" id="cd00099">
    <property type="entry name" value="IgV"/>
    <property type="match status" value="1"/>
</dbReference>
<dbReference type="InterPro" id="IPR036179">
    <property type="entry name" value="Ig-like_dom_sf"/>
</dbReference>
<keyword evidence="3 10" id="KW-0732">Signal</keyword>
<feature type="domain" description="Ig-like" evidence="11">
    <location>
        <begin position="7"/>
        <end position="111"/>
    </location>
</feature>
<protein>
    <recommendedName>
        <fullName evidence="11">Ig-like domain-containing protein</fullName>
    </recommendedName>
</protein>
<reference evidence="13" key="1">
    <citation type="submission" date="2025-08" db="UniProtKB">
        <authorList>
            <consortium name="RefSeq"/>
        </authorList>
    </citation>
    <scope>IDENTIFICATION</scope>
</reference>
<evidence type="ECO:0000256" key="1">
    <source>
        <dbReference type="ARBA" id="ARBA00004236"/>
    </source>
</evidence>
<dbReference type="Bgee" id="ENSSSAG00000054184">
    <property type="expression patterns" value="Expressed in ovary and 8 other cell types or tissues"/>
</dbReference>
<evidence type="ECO:0000313" key="13">
    <source>
        <dbReference type="RefSeq" id="XP_014011471.2"/>
    </source>
</evidence>
<dbReference type="GeneID" id="106577679"/>
<dbReference type="InterPro" id="IPR003599">
    <property type="entry name" value="Ig_sub"/>
</dbReference>